<dbReference type="GO" id="GO:0006935">
    <property type="term" value="P:chemotaxis"/>
    <property type="evidence" value="ECO:0007669"/>
    <property type="project" value="UniProtKB-KW"/>
</dbReference>
<evidence type="ECO:0000259" key="2">
    <source>
        <dbReference type="Pfam" id="PF13690"/>
    </source>
</evidence>
<accession>A0A150WJZ4</accession>
<proteinExistence type="predicted"/>
<dbReference type="Gene3D" id="3.40.1550.10">
    <property type="entry name" value="CheC-like"/>
    <property type="match status" value="1"/>
</dbReference>
<protein>
    <submittedName>
        <fullName evidence="3">Chemotaxis protein CheX</fullName>
    </submittedName>
</protein>
<dbReference type="InterPro" id="IPR038756">
    <property type="entry name" value="CheX-like"/>
</dbReference>
<evidence type="ECO:0000256" key="1">
    <source>
        <dbReference type="ARBA" id="ARBA00022500"/>
    </source>
</evidence>
<dbReference type="SUPFAM" id="SSF103039">
    <property type="entry name" value="CheC-like"/>
    <property type="match status" value="1"/>
</dbReference>
<dbReference type="CDD" id="cd17906">
    <property type="entry name" value="CheX"/>
    <property type="match status" value="1"/>
</dbReference>
<dbReference type="PANTHER" id="PTHR39452">
    <property type="entry name" value="CHEY-P PHOSPHATASE CHEX"/>
    <property type="match status" value="1"/>
</dbReference>
<organism evidence="3 4">
    <name type="scientific">Bdellovibrio bacteriovorus</name>
    <dbReference type="NCBI Taxonomy" id="959"/>
    <lineage>
        <taxon>Bacteria</taxon>
        <taxon>Pseudomonadati</taxon>
        <taxon>Bdellovibrionota</taxon>
        <taxon>Bdellovibrionia</taxon>
        <taxon>Bdellovibrionales</taxon>
        <taxon>Pseudobdellovibrionaceae</taxon>
        <taxon>Bdellovibrio</taxon>
    </lineage>
</organism>
<keyword evidence="4" id="KW-1185">Reference proteome</keyword>
<dbReference type="Proteomes" id="UP000075320">
    <property type="component" value="Unassembled WGS sequence"/>
</dbReference>
<dbReference type="InterPro" id="IPR028051">
    <property type="entry name" value="CheX-like_dom"/>
</dbReference>
<dbReference type="InterPro" id="IPR028976">
    <property type="entry name" value="CheC-like_sf"/>
</dbReference>
<feature type="domain" description="Chemotaxis phosphatase CheX-like" evidence="2">
    <location>
        <begin position="55"/>
        <end position="152"/>
    </location>
</feature>
<dbReference type="AlphaFoldDB" id="A0A150WJZ4"/>
<dbReference type="Pfam" id="PF13690">
    <property type="entry name" value="CheX"/>
    <property type="match status" value="1"/>
</dbReference>
<dbReference type="PANTHER" id="PTHR39452:SF1">
    <property type="entry name" value="CHEY-P PHOSPHATASE CHEX"/>
    <property type="match status" value="1"/>
</dbReference>
<keyword evidence="1" id="KW-0145">Chemotaxis</keyword>
<gene>
    <name evidence="3" type="ORF">AZI86_14850</name>
</gene>
<name>A0A150WJZ4_BDEBC</name>
<evidence type="ECO:0000313" key="3">
    <source>
        <dbReference type="EMBL" id="KYG64079.1"/>
    </source>
</evidence>
<sequence length="166" mass="17883">MSAAPKVDAINPLFDKRLINAFVDGVIKTLKTIAQTDATPGKPFIEPTFVLKGEIAGMVGMVAPPLKGTLLISYGKESIFHILENMLGEKFTEINSDVSDAVGEMTNMIYGSAKTTLNQLGYNFEMAIPSVISGDFKITQADKGATLVIPFNLTNGSTFYVEITVQ</sequence>
<comment type="caution">
    <text evidence="3">The sequence shown here is derived from an EMBL/GenBank/DDBJ whole genome shotgun (WGS) entry which is preliminary data.</text>
</comment>
<reference evidence="3 4" key="1">
    <citation type="submission" date="2016-03" db="EMBL/GenBank/DDBJ databases">
        <authorList>
            <person name="Ploux O."/>
        </authorList>
    </citation>
    <scope>NUCLEOTIDE SEQUENCE [LARGE SCALE GENOMIC DNA]</scope>
    <source>
        <strain evidence="3 4">R0</strain>
    </source>
</reference>
<dbReference type="RefSeq" id="WP_061836045.1">
    <property type="nucleotide sequence ID" value="NZ_LUKE01000003.1"/>
</dbReference>
<dbReference type="EMBL" id="LUKE01000003">
    <property type="protein sequence ID" value="KYG64079.1"/>
    <property type="molecule type" value="Genomic_DNA"/>
</dbReference>
<dbReference type="OrthoDB" id="5292939at2"/>
<evidence type="ECO:0000313" key="4">
    <source>
        <dbReference type="Proteomes" id="UP000075320"/>
    </source>
</evidence>